<protein>
    <submittedName>
        <fullName evidence="1">Uncharacterized protein</fullName>
    </submittedName>
</protein>
<gene>
    <name evidence="1" type="ORF">AFERRI_100060</name>
</gene>
<reference evidence="1" key="2">
    <citation type="submission" date="2014-07" db="EMBL/GenBank/DDBJ databases">
        <title>Initial genome analysis of the psychrotolerant acidophile Acidithiobacillus ferrivorans CF27: insights into iron and sulfur oxidation pathways and into biofilm formation.</title>
        <authorList>
            <person name="Talla E."/>
            <person name="Hedrich S."/>
            <person name="Mangenot S."/>
            <person name="Ji B."/>
            <person name="Johnson D.B."/>
            <person name="Barbe V."/>
            <person name="Bonnefoy V."/>
        </authorList>
    </citation>
    <scope>NUCLEOTIDE SEQUENCE [LARGE SCALE GENOMIC DNA]</scope>
    <source>
        <strain evidence="1">CF27</strain>
    </source>
</reference>
<accession>A0A060UJD7</accession>
<dbReference type="AlphaFoldDB" id="A0A060UJD7"/>
<evidence type="ECO:0000313" key="1">
    <source>
        <dbReference type="EMBL" id="CDQ08625.1"/>
    </source>
</evidence>
<proteinExistence type="predicted"/>
<dbReference type="EMBL" id="CCCS020000002">
    <property type="protein sequence ID" value="CDQ08625.1"/>
    <property type="molecule type" value="Genomic_DNA"/>
</dbReference>
<comment type="caution">
    <text evidence="1">The sequence shown here is derived from an EMBL/GenBank/DDBJ whole genome shotgun (WGS) entry which is preliminary data.</text>
</comment>
<name>A0A060UJD7_9PROT</name>
<organism evidence="1">
    <name type="scientific">Acidithiobacillus ferrivorans</name>
    <dbReference type="NCBI Taxonomy" id="160808"/>
    <lineage>
        <taxon>Bacteria</taxon>
        <taxon>Pseudomonadati</taxon>
        <taxon>Pseudomonadota</taxon>
        <taxon>Acidithiobacillia</taxon>
        <taxon>Acidithiobacillales</taxon>
        <taxon>Acidithiobacillaceae</taxon>
        <taxon>Acidithiobacillus</taxon>
    </lineage>
</organism>
<reference evidence="1" key="1">
    <citation type="submission" date="2014-03" db="EMBL/GenBank/DDBJ databases">
        <authorList>
            <person name="Genoscope - CEA"/>
        </authorList>
    </citation>
    <scope>NUCLEOTIDE SEQUENCE [LARGE SCALE GENOMIC DNA]</scope>
    <source>
        <strain evidence="1">CF27</strain>
    </source>
</reference>
<sequence>MTIALNARLVADGTGKCLTEGDTDILYRVVGVNVQITLGLNAQVEKAMADDLMDHVIEKR</sequence>